<organism evidence="3 4">
    <name type="scientific">Linum trigynum</name>
    <dbReference type="NCBI Taxonomy" id="586398"/>
    <lineage>
        <taxon>Eukaryota</taxon>
        <taxon>Viridiplantae</taxon>
        <taxon>Streptophyta</taxon>
        <taxon>Embryophyta</taxon>
        <taxon>Tracheophyta</taxon>
        <taxon>Spermatophyta</taxon>
        <taxon>Magnoliopsida</taxon>
        <taxon>eudicotyledons</taxon>
        <taxon>Gunneridae</taxon>
        <taxon>Pentapetalae</taxon>
        <taxon>rosids</taxon>
        <taxon>fabids</taxon>
        <taxon>Malpighiales</taxon>
        <taxon>Linaceae</taxon>
        <taxon>Linum</taxon>
    </lineage>
</organism>
<keyword evidence="4" id="KW-1185">Reference proteome</keyword>
<proteinExistence type="predicted"/>
<sequence length="125" mass="14302">MNLGACSITRAELRGAMEGLQLAWNLRFRRVQLELDCNVQSSFCVVEIVRNTLMQPLSIAFRRCCMETGMSLFTTSIGKATNELISLQIMAIPYLLAFILYLVRCRIFIRFSCTTVKVSLRLVWL</sequence>
<dbReference type="InterPro" id="IPR002156">
    <property type="entry name" value="RNaseH_domain"/>
</dbReference>
<evidence type="ECO:0000259" key="2">
    <source>
        <dbReference type="Pfam" id="PF13456"/>
    </source>
</evidence>
<dbReference type="GO" id="GO:0004523">
    <property type="term" value="F:RNA-DNA hybrid ribonuclease activity"/>
    <property type="evidence" value="ECO:0007669"/>
    <property type="project" value="InterPro"/>
</dbReference>
<dbReference type="AlphaFoldDB" id="A0AAV2EL69"/>
<dbReference type="Pfam" id="PF13456">
    <property type="entry name" value="RVT_3"/>
    <property type="match status" value="1"/>
</dbReference>
<dbReference type="Proteomes" id="UP001497516">
    <property type="component" value="Chromosome 5"/>
</dbReference>
<dbReference type="EMBL" id="OZ034818">
    <property type="protein sequence ID" value="CAL1386502.1"/>
    <property type="molecule type" value="Genomic_DNA"/>
</dbReference>
<evidence type="ECO:0000313" key="3">
    <source>
        <dbReference type="EMBL" id="CAL1386502.1"/>
    </source>
</evidence>
<evidence type="ECO:0000313" key="4">
    <source>
        <dbReference type="Proteomes" id="UP001497516"/>
    </source>
</evidence>
<feature type="transmembrane region" description="Helical" evidence="1">
    <location>
        <begin position="84"/>
        <end position="103"/>
    </location>
</feature>
<keyword evidence="1" id="KW-1133">Transmembrane helix</keyword>
<keyword evidence="1" id="KW-0472">Membrane</keyword>
<evidence type="ECO:0000256" key="1">
    <source>
        <dbReference type="SAM" id="Phobius"/>
    </source>
</evidence>
<accession>A0AAV2EL69</accession>
<name>A0AAV2EL69_9ROSI</name>
<protein>
    <recommendedName>
        <fullName evidence="2">RNase H type-1 domain-containing protein</fullName>
    </recommendedName>
</protein>
<gene>
    <name evidence="3" type="ORF">LTRI10_LOCUS27546</name>
</gene>
<feature type="domain" description="RNase H type-1" evidence="2">
    <location>
        <begin position="7"/>
        <end position="38"/>
    </location>
</feature>
<keyword evidence="1" id="KW-0812">Transmembrane</keyword>
<reference evidence="3 4" key="1">
    <citation type="submission" date="2024-04" db="EMBL/GenBank/DDBJ databases">
        <authorList>
            <person name="Fracassetti M."/>
        </authorList>
    </citation>
    <scope>NUCLEOTIDE SEQUENCE [LARGE SCALE GENOMIC DNA]</scope>
</reference>
<dbReference type="GO" id="GO:0003676">
    <property type="term" value="F:nucleic acid binding"/>
    <property type="evidence" value="ECO:0007669"/>
    <property type="project" value="InterPro"/>
</dbReference>